<proteinExistence type="predicted"/>
<keyword evidence="2" id="KW-1185">Reference proteome</keyword>
<evidence type="ECO:0000313" key="1">
    <source>
        <dbReference type="Ensembl" id="ENSSPUP00000005113.1"/>
    </source>
</evidence>
<name>A0A8D0G905_SPHPU</name>
<reference evidence="1" key="2">
    <citation type="submission" date="2025-09" db="UniProtKB">
        <authorList>
            <consortium name="Ensembl"/>
        </authorList>
    </citation>
    <scope>IDENTIFICATION</scope>
</reference>
<dbReference type="Ensembl" id="ENSSPUT00000005437.1">
    <property type="protein sequence ID" value="ENSSPUP00000005113.1"/>
    <property type="gene ID" value="ENSSPUG00000003954.1"/>
</dbReference>
<organism evidence="1 2">
    <name type="scientific">Sphenodon punctatus</name>
    <name type="common">Tuatara</name>
    <name type="synonym">Hatteria punctata</name>
    <dbReference type="NCBI Taxonomy" id="8508"/>
    <lineage>
        <taxon>Eukaryota</taxon>
        <taxon>Metazoa</taxon>
        <taxon>Chordata</taxon>
        <taxon>Craniata</taxon>
        <taxon>Vertebrata</taxon>
        <taxon>Euteleostomi</taxon>
        <taxon>Lepidosauria</taxon>
        <taxon>Sphenodontia</taxon>
        <taxon>Sphenodontidae</taxon>
        <taxon>Sphenodon</taxon>
    </lineage>
</organism>
<dbReference type="Proteomes" id="UP000694392">
    <property type="component" value="Unplaced"/>
</dbReference>
<reference evidence="1" key="1">
    <citation type="submission" date="2025-08" db="UniProtKB">
        <authorList>
            <consortium name="Ensembl"/>
        </authorList>
    </citation>
    <scope>IDENTIFICATION</scope>
</reference>
<protein>
    <submittedName>
        <fullName evidence="1">Uncharacterized protein</fullName>
    </submittedName>
</protein>
<accession>A0A8D0G905</accession>
<sequence length="67" mass="7686">MAGERTRRFTRNLLRPGQAAELRHSAAAAASTNSRRHQLRVSPPAFYWLIHCTSTFHFLNKEYSDSP</sequence>
<evidence type="ECO:0000313" key="2">
    <source>
        <dbReference type="Proteomes" id="UP000694392"/>
    </source>
</evidence>
<dbReference type="AlphaFoldDB" id="A0A8D0G905"/>